<dbReference type="EMBL" id="JALP01000173">
    <property type="protein sequence ID" value="THG90118.1"/>
    <property type="molecule type" value="Genomic_DNA"/>
</dbReference>
<proteinExistence type="predicted"/>
<dbReference type="CDD" id="cd04301">
    <property type="entry name" value="NAT_SF"/>
    <property type="match status" value="1"/>
</dbReference>
<comment type="caution">
    <text evidence="2">The sequence shown here is derived from an EMBL/GenBank/DDBJ whole genome shotgun (WGS) entry which is preliminary data.</text>
</comment>
<dbReference type="InterPro" id="IPR039143">
    <property type="entry name" value="GNPNAT1-like"/>
</dbReference>
<dbReference type="PANTHER" id="PTHR13355">
    <property type="entry name" value="GLUCOSAMINE 6-PHOSPHATE N-ACETYLTRANSFERASE"/>
    <property type="match status" value="1"/>
</dbReference>
<evidence type="ECO:0000313" key="2">
    <source>
        <dbReference type="EMBL" id="KGA99085.1"/>
    </source>
</evidence>
<keyword evidence="4" id="KW-1185">Reference proteome</keyword>
<dbReference type="EMBL" id="ALPT02000001">
    <property type="protein sequence ID" value="KGA99085.1"/>
    <property type="molecule type" value="Genomic_DNA"/>
</dbReference>
<evidence type="ECO:0000313" key="3">
    <source>
        <dbReference type="EMBL" id="THG90118.1"/>
    </source>
</evidence>
<evidence type="ECO:0000313" key="5">
    <source>
        <dbReference type="Proteomes" id="UP000297014"/>
    </source>
</evidence>
<dbReference type="GO" id="GO:0008080">
    <property type="term" value="F:N-acetyltransferase activity"/>
    <property type="evidence" value="ECO:0007669"/>
    <property type="project" value="TreeGrafter"/>
</dbReference>
<feature type="domain" description="N-acetyltransferase" evidence="1">
    <location>
        <begin position="1"/>
        <end position="145"/>
    </location>
</feature>
<evidence type="ECO:0000259" key="1">
    <source>
        <dbReference type="PROSITE" id="PS51186"/>
    </source>
</evidence>
<keyword evidence="2" id="KW-0808">Transferase</keyword>
<organism evidence="2 4">
    <name type="scientific">Alkalihalobacillus alcalophilus ATCC 27647 = CGMCC 1.3604</name>
    <dbReference type="NCBI Taxonomy" id="1218173"/>
    <lineage>
        <taxon>Bacteria</taxon>
        <taxon>Bacillati</taxon>
        <taxon>Bacillota</taxon>
        <taxon>Bacilli</taxon>
        <taxon>Bacillales</taxon>
        <taxon>Bacillaceae</taxon>
        <taxon>Alkalihalobacillus</taxon>
    </lineage>
</organism>
<dbReference type="Gene3D" id="3.40.630.30">
    <property type="match status" value="1"/>
</dbReference>
<dbReference type="STRING" id="1218173.BALCAV_0200060"/>
<dbReference type="AlphaFoldDB" id="A0A094XJX7"/>
<accession>A0A094XJX7</accession>
<dbReference type="InterPro" id="IPR000182">
    <property type="entry name" value="GNAT_dom"/>
</dbReference>
<evidence type="ECO:0000313" key="4">
    <source>
        <dbReference type="Proteomes" id="UP000002754"/>
    </source>
</evidence>
<sequence>MIYKNCLEGITANTLKGFFDGWLNPPNAQTHLKLLENSSKVIVAVDDNTNQVVGFITAISDGVLSAYIPFLEVLPEYKNKGIGYELVKRMLKELDHIYMIDLCCDDELVPYYENFNMKKSNGMILRNYEVQSGSPNKLRADKNGPAS</sequence>
<dbReference type="eggNOG" id="COG0454">
    <property type="taxonomic scope" value="Bacteria"/>
</dbReference>
<dbReference type="SUPFAM" id="SSF55729">
    <property type="entry name" value="Acyl-CoA N-acyltransferases (Nat)"/>
    <property type="match status" value="1"/>
</dbReference>
<reference evidence="3 5" key="2">
    <citation type="submission" date="2014-01" db="EMBL/GenBank/DDBJ databases">
        <title>Draft genome sequencing of Bacillus alcalophilus CGMCC 1.3604.</title>
        <authorList>
            <person name="Yang J."/>
            <person name="Diao L."/>
            <person name="Yang S."/>
        </authorList>
    </citation>
    <scope>NUCLEOTIDE SEQUENCE [LARGE SCALE GENOMIC DNA]</scope>
    <source>
        <strain evidence="3 5">CGMCC 1.3604</strain>
    </source>
</reference>
<dbReference type="PROSITE" id="PS51186">
    <property type="entry name" value="GNAT"/>
    <property type="match status" value="1"/>
</dbReference>
<gene>
    <name evidence="3" type="ORF">AJ85_12820</name>
    <name evidence="2" type="ORF">BALCAV_0200060</name>
</gene>
<dbReference type="OrthoDB" id="9775804at2"/>
<dbReference type="Proteomes" id="UP000002754">
    <property type="component" value="Unassembled WGS sequence"/>
</dbReference>
<dbReference type="Proteomes" id="UP000297014">
    <property type="component" value="Unassembled WGS sequence"/>
</dbReference>
<dbReference type="InterPro" id="IPR016181">
    <property type="entry name" value="Acyl_CoA_acyltransferase"/>
</dbReference>
<dbReference type="RefSeq" id="WP_003323257.1">
    <property type="nucleotide sequence ID" value="NZ_ALPT02000001.1"/>
</dbReference>
<reference evidence="2 4" key="1">
    <citation type="journal article" date="2014" name="Genome Announc.">
        <title>Draft Genome Sequence of Bacillus alcalophilus AV1934, a Classic Alkaliphile Isolated from Human Feces in 1934.</title>
        <authorList>
            <person name="Attie O."/>
            <person name="Jayaprakash A."/>
            <person name="Shah H."/>
            <person name="Paulsen I.T."/>
            <person name="Morino M."/>
            <person name="Takahashi Y."/>
            <person name="Narumi I."/>
            <person name="Sachidanandam R."/>
            <person name="Satoh K."/>
            <person name="Ito M."/>
            <person name="Krulwich T.A."/>
        </authorList>
    </citation>
    <scope>NUCLEOTIDE SEQUENCE [LARGE SCALE GENOMIC DNA]</scope>
    <source>
        <strain evidence="2 4">AV1934</strain>
    </source>
</reference>
<protein>
    <submittedName>
        <fullName evidence="2">Acetyltransferase</fullName>
    </submittedName>
</protein>
<dbReference type="PANTHER" id="PTHR13355:SF23">
    <property type="entry name" value="FAMILY N-ACETYLTRANSFERASE, PUTATIVE (AFU_ORTHOLOGUE AFUA_3G00870)-RELATED"/>
    <property type="match status" value="1"/>
</dbReference>
<dbReference type="Pfam" id="PF00583">
    <property type="entry name" value="Acetyltransf_1"/>
    <property type="match status" value="1"/>
</dbReference>
<name>A0A094XJX7_ALKAL</name>